<keyword evidence="7 8" id="KW-0472">Membrane</keyword>
<evidence type="ECO:0000259" key="9">
    <source>
        <dbReference type="PROSITE" id="PS50850"/>
    </source>
</evidence>
<feature type="transmembrane region" description="Helical" evidence="8">
    <location>
        <begin position="166"/>
        <end position="187"/>
    </location>
</feature>
<evidence type="ECO:0000256" key="1">
    <source>
        <dbReference type="ARBA" id="ARBA00004651"/>
    </source>
</evidence>
<dbReference type="EMBL" id="JACIJM010000005">
    <property type="protein sequence ID" value="MBB5722498.1"/>
    <property type="molecule type" value="Genomic_DNA"/>
</dbReference>
<feature type="transmembrane region" description="Helical" evidence="8">
    <location>
        <begin position="138"/>
        <end position="160"/>
    </location>
</feature>
<proteinExistence type="inferred from homology"/>
<comment type="subcellular location">
    <subcellularLocation>
        <location evidence="8">Cell inner membrane</location>
        <topology evidence="8">Multi-pass membrane protein</topology>
    </subcellularLocation>
    <subcellularLocation>
        <location evidence="1">Cell membrane</location>
        <topology evidence="1">Multi-pass membrane protein</topology>
    </subcellularLocation>
</comment>
<dbReference type="RefSeq" id="WP_183528807.1">
    <property type="nucleotide sequence ID" value="NZ_JACIJM010000005.1"/>
</dbReference>
<dbReference type="InterPro" id="IPR020846">
    <property type="entry name" value="MFS_dom"/>
</dbReference>
<feature type="transmembrane region" description="Helical" evidence="8">
    <location>
        <begin position="52"/>
        <end position="72"/>
    </location>
</feature>
<dbReference type="GO" id="GO:0042910">
    <property type="term" value="F:xenobiotic transmembrane transporter activity"/>
    <property type="evidence" value="ECO:0007669"/>
    <property type="project" value="InterPro"/>
</dbReference>
<feature type="transmembrane region" description="Helical" evidence="8">
    <location>
        <begin position="319"/>
        <end position="338"/>
    </location>
</feature>
<evidence type="ECO:0000256" key="6">
    <source>
        <dbReference type="ARBA" id="ARBA00022989"/>
    </source>
</evidence>
<keyword evidence="8" id="KW-0997">Cell inner membrane</keyword>
<evidence type="ECO:0000313" key="10">
    <source>
        <dbReference type="EMBL" id="MBB5722498.1"/>
    </source>
</evidence>
<evidence type="ECO:0000256" key="8">
    <source>
        <dbReference type="RuleBase" id="RU365088"/>
    </source>
</evidence>
<evidence type="ECO:0000256" key="2">
    <source>
        <dbReference type="ARBA" id="ARBA00006236"/>
    </source>
</evidence>
<dbReference type="PROSITE" id="PS00216">
    <property type="entry name" value="SUGAR_TRANSPORT_1"/>
    <property type="match status" value="1"/>
</dbReference>
<keyword evidence="3 8" id="KW-0813">Transport</keyword>
<dbReference type="InterPro" id="IPR011701">
    <property type="entry name" value="MFS"/>
</dbReference>
<feature type="transmembrane region" description="Helical" evidence="8">
    <location>
        <begin position="376"/>
        <end position="394"/>
    </location>
</feature>
<dbReference type="InterPro" id="IPR004812">
    <property type="entry name" value="Efflux_drug-R_Bcr/CmlA"/>
</dbReference>
<feature type="transmembrane region" description="Helical" evidence="8">
    <location>
        <begin position="218"/>
        <end position="238"/>
    </location>
</feature>
<dbReference type="PROSITE" id="PS50850">
    <property type="entry name" value="MFS"/>
    <property type="match status" value="1"/>
</dbReference>
<comment type="caution">
    <text evidence="8">Lacks conserved residue(s) required for the propagation of feature annotation.</text>
</comment>
<keyword evidence="11" id="KW-1185">Reference proteome</keyword>
<dbReference type="GO" id="GO:1990961">
    <property type="term" value="P:xenobiotic detoxification by transmembrane export across the plasma membrane"/>
    <property type="evidence" value="ECO:0007669"/>
    <property type="project" value="InterPro"/>
</dbReference>
<name>A0A7W9EY84_9RHOB</name>
<keyword evidence="6 8" id="KW-1133">Transmembrane helix</keyword>
<feature type="domain" description="Major facilitator superfamily (MFS) profile" evidence="9">
    <location>
        <begin position="14"/>
        <end position="407"/>
    </location>
</feature>
<feature type="transmembrane region" description="Helical" evidence="8">
    <location>
        <begin position="109"/>
        <end position="126"/>
    </location>
</feature>
<evidence type="ECO:0000256" key="3">
    <source>
        <dbReference type="ARBA" id="ARBA00022448"/>
    </source>
</evidence>
<keyword evidence="5 8" id="KW-0812">Transmembrane</keyword>
<dbReference type="InterPro" id="IPR005829">
    <property type="entry name" value="Sugar_transporter_CS"/>
</dbReference>
<accession>A0A7W9EY84</accession>
<feature type="transmembrane region" description="Helical" evidence="8">
    <location>
        <begin position="250"/>
        <end position="272"/>
    </location>
</feature>
<evidence type="ECO:0000256" key="4">
    <source>
        <dbReference type="ARBA" id="ARBA00022475"/>
    </source>
</evidence>
<evidence type="ECO:0000256" key="7">
    <source>
        <dbReference type="ARBA" id="ARBA00023136"/>
    </source>
</evidence>
<comment type="similarity">
    <text evidence="2 8">Belongs to the major facilitator superfamily. Bcr/CmlA family.</text>
</comment>
<reference evidence="10 11" key="1">
    <citation type="submission" date="2020-08" db="EMBL/GenBank/DDBJ databases">
        <title>Genomic Encyclopedia of Type Strains, Phase IV (KMG-IV): sequencing the most valuable type-strain genomes for metagenomic binning, comparative biology and taxonomic classification.</title>
        <authorList>
            <person name="Goeker M."/>
        </authorList>
    </citation>
    <scope>NUCLEOTIDE SEQUENCE [LARGE SCALE GENOMIC DNA]</scope>
    <source>
        <strain evidence="10 11">DSM 101064</strain>
    </source>
</reference>
<dbReference type="PANTHER" id="PTHR23502:SF132">
    <property type="entry name" value="POLYAMINE TRANSPORTER 2-RELATED"/>
    <property type="match status" value="1"/>
</dbReference>
<keyword evidence="4" id="KW-1003">Cell membrane</keyword>
<dbReference type="Pfam" id="PF07690">
    <property type="entry name" value="MFS_1"/>
    <property type="match status" value="1"/>
</dbReference>
<dbReference type="CDD" id="cd17320">
    <property type="entry name" value="MFS_MdfA_MDR_like"/>
    <property type="match status" value="1"/>
</dbReference>
<protein>
    <recommendedName>
        <fullName evidence="8">Bcr/CflA family efflux transporter</fullName>
    </recommendedName>
</protein>
<feature type="transmembrane region" description="Helical" evidence="8">
    <location>
        <begin position="350"/>
        <end position="370"/>
    </location>
</feature>
<dbReference type="InterPro" id="IPR036259">
    <property type="entry name" value="MFS_trans_sf"/>
</dbReference>
<comment type="caution">
    <text evidence="10">The sequence shown here is derived from an EMBL/GenBank/DDBJ whole genome shotgun (WGS) entry which is preliminary data.</text>
</comment>
<feature type="transmembrane region" description="Helical" evidence="8">
    <location>
        <begin position="293"/>
        <end position="313"/>
    </location>
</feature>
<dbReference type="GO" id="GO:0005886">
    <property type="term" value="C:plasma membrane"/>
    <property type="evidence" value="ECO:0007669"/>
    <property type="project" value="UniProtKB-SubCell"/>
</dbReference>
<dbReference type="Gene3D" id="1.20.1720.10">
    <property type="entry name" value="Multidrug resistance protein D"/>
    <property type="match status" value="1"/>
</dbReference>
<sequence>MTHATLTPRKAAGITAVLGLLSLFPPLATDMYLAGLGDIAEALHTSERATDLSLSIFFLGLCLGQFIVGPLIDSLGRKGPLLAATTLFIVTSLALILVQDIIVFNALRFLQALGACGGMVVGRAVVNDLYEGRQAAKVMTILVMLLTIGPIVSPTLGSLLLEAFGWRSIFIVMMIVGVIAFVLSVIVMPETLARENRVKSPFRSGFKTAVALLERREFVVPALTAGLVQGGMFAFITGSSGVFQGVFQGVFGLSALTYGLMFAAIATALLIFGQINTRLLNHFSPDRILKAGLPFYVAFSLLATVLSGTQTLWIFITPLWFAIGTVGLLSANAMHIAMASARGTAGIGSAVLGAMQFGIAFTVSSCVALGGTQTPLPMTLGLLLPAIASFVLSVKFSEQRQPDDILV</sequence>
<dbReference type="AlphaFoldDB" id="A0A7W9EY84"/>
<dbReference type="Proteomes" id="UP000535415">
    <property type="component" value="Unassembled WGS sequence"/>
</dbReference>
<gene>
    <name evidence="10" type="ORF">FHS72_002124</name>
</gene>
<organism evidence="10 11">
    <name type="scientific">Yoonia ponticola</name>
    <dbReference type="NCBI Taxonomy" id="1524255"/>
    <lineage>
        <taxon>Bacteria</taxon>
        <taxon>Pseudomonadati</taxon>
        <taxon>Pseudomonadota</taxon>
        <taxon>Alphaproteobacteria</taxon>
        <taxon>Rhodobacterales</taxon>
        <taxon>Paracoccaceae</taxon>
        <taxon>Yoonia</taxon>
    </lineage>
</organism>
<dbReference type="PANTHER" id="PTHR23502">
    <property type="entry name" value="MAJOR FACILITATOR SUPERFAMILY"/>
    <property type="match status" value="1"/>
</dbReference>
<evidence type="ECO:0000313" key="11">
    <source>
        <dbReference type="Proteomes" id="UP000535415"/>
    </source>
</evidence>
<feature type="transmembrane region" description="Helical" evidence="8">
    <location>
        <begin position="81"/>
        <end position="103"/>
    </location>
</feature>
<dbReference type="NCBIfam" id="TIGR00710">
    <property type="entry name" value="efflux_Bcr_CflA"/>
    <property type="match status" value="1"/>
</dbReference>
<dbReference type="SUPFAM" id="SSF103473">
    <property type="entry name" value="MFS general substrate transporter"/>
    <property type="match status" value="1"/>
</dbReference>
<evidence type="ECO:0000256" key="5">
    <source>
        <dbReference type="ARBA" id="ARBA00022692"/>
    </source>
</evidence>